<gene>
    <name evidence="3" type="ORF">HYS17_09685</name>
</gene>
<dbReference type="PANTHER" id="PTHR46268:SF15">
    <property type="entry name" value="UNIVERSAL STRESS PROTEIN HP_0031"/>
    <property type="match status" value="1"/>
</dbReference>
<comment type="similarity">
    <text evidence="1">Belongs to the universal stress protein A family.</text>
</comment>
<evidence type="ECO:0000313" key="3">
    <source>
        <dbReference type="EMBL" id="QQG35765.1"/>
    </source>
</evidence>
<dbReference type="Gene3D" id="3.40.50.12370">
    <property type="match status" value="1"/>
</dbReference>
<name>A0A7T5R1F5_9BACT</name>
<dbReference type="Proteomes" id="UP000595362">
    <property type="component" value="Chromosome"/>
</dbReference>
<feature type="domain" description="UspA" evidence="2">
    <location>
        <begin position="218"/>
        <end position="287"/>
    </location>
</feature>
<evidence type="ECO:0000256" key="1">
    <source>
        <dbReference type="ARBA" id="ARBA00008791"/>
    </source>
</evidence>
<protein>
    <submittedName>
        <fullName evidence="3">Universal stress protein</fullName>
    </submittedName>
</protein>
<dbReference type="EMBL" id="CP066681">
    <property type="protein sequence ID" value="QQG35765.1"/>
    <property type="molecule type" value="Genomic_DNA"/>
</dbReference>
<organism evidence="3 4">
    <name type="scientific">Micavibrio aeruginosavorus</name>
    <dbReference type="NCBI Taxonomy" id="349221"/>
    <lineage>
        <taxon>Bacteria</taxon>
        <taxon>Pseudomonadati</taxon>
        <taxon>Bdellovibrionota</taxon>
        <taxon>Bdellovibrionia</taxon>
        <taxon>Bdellovibrionales</taxon>
        <taxon>Pseudobdellovibrionaceae</taxon>
        <taxon>Micavibrio</taxon>
    </lineage>
</organism>
<proteinExistence type="inferred from homology"/>
<reference evidence="3 4" key="1">
    <citation type="submission" date="2020-07" db="EMBL/GenBank/DDBJ databases">
        <title>Huge and variable diversity of episymbiotic CPR bacteria and DPANN archaea in groundwater ecosystems.</title>
        <authorList>
            <person name="He C.Y."/>
            <person name="Keren R."/>
            <person name="Whittaker M."/>
            <person name="Farag I.F."/>
            <person name="Doudna J."/>
            <person name="Cate J.H.D."/>
            <person name="Banfield J.F."/>
        </authorList>
    </citation>
    <scope>NUCLEOTIDE SEQUENCE [LARGE SCALE GENOMIC DNA]</scope>
    <source>
        <strain evidence="3">NC_groundwater_70_Ag_B-0.1um_54_66</strain>
    </source>
</reference>
<dbReference type="AlphaFoldDB" id="A0A7T5R1F5"/>
<evidence type="ECO:0000313" key="4">
    <source>
        <dbReference type="Proteomes" id="UP000595362"/>
    </source>
</evidence>
<accession>A0A7T5R1F5</accession>
<dbReference type="Pfam" id="PF00582">
    <property type="entry name" value="Usp"/>
    <property type="match status" value="1"/>
</dbReference>
<dbReference type="PANTHER" id="PTHR46268">
    <property type="entry name" value="STRESS RESPONSE PROTEIN NHAX"/>
    <property type="match status" value="1"/>
</dbReference>
<sequence>MDPKTIVVPFGGHDNELTALEYAFNLAEAFESHVEVWHISPDPATAIIPYVIYDMPVYPEGAFAEMDKISEKNKILARDKYLKTARKMKIDHLEKVGIVKHASSSFHTAIGQAGNILSIRGRVSDLIVMSKPLKKHGENDVVTDVLFNSGRAVLLVPPEKEAKKFNGKVLIAWNGSRESSHAVALSMPYLGQGNTWVLTEEDGESRKFPLSASDLADYLRRHNVQAETLKGLKKESSLSVSILNTAKALDAGMIVMGAYSHSRMRELVLGGVTKFMLHDSELPVFMAH</sequence>
<dbReference type="PRINTS" id="PR01438">
    <property type="entry name" value="UNVRSLSTRESS"/>
</dbReference>
<dbReference type="CDD" id="cd00293">
    <property type="entry name" value="USP-like"/>
    <property type="match status" value="1"/>
</dbReference>
<dbReference type="InterPro" id="IPR006016">
    <property type="entry name" value="UspA"/>
</dbReference>
<evidence type="ECO:0000259" key="2">
    <source>
        <dbReference type="Pfam" id="PF00582"/>
    </source>
</evidence>
<dbReference type="InterPro" id="IPR006015">
    <property type="entry name" value="Universal_stress_UspA"/>
</dbReference>
<dbReference type="SUPFAM" id="SSF52402">
    <property type="entry name" value="Adenine nucleotide alpha hydrolases-like"/>
    <property type="match status" value="2"/>
</dbReference>